<evidence type="ECO:0000256" key="5">
    <source>
        <dbReference type="ARBA" id="ARBA00022801"/>
    </source>
</evidence>
<dbReference type="PANTHER" id="PTHR11839">
    <property type="entry name" value="UDP/ADP-SUGAR PYROPHOSPHATASE"/>
    <property type="match status" value="1"/>
</dbReference>
<dbReference type="PROSITE" id="PS51462">
    <property type="entry name" value="NUDIX"/>
    <property type="match status" value="1"/>
</dbReference>
<dbReference type="Gene3D" id="3.90.79.10">
    <property type="entry name" value="Nucleoside Triphosphate Pyrophosphohydrolase"/>
    <property type="match status" value="1"/>
</dbReference>
<keyword evidence="5 9" id="KW-0378">Hydrolase</keyword>
<evidence type="ECO:0000313" key="9">
    <source>
        <dbReference type="EMBL" id="MBB5191056.1"/>
    </source>
</evidence>
<dbReference type="GO" id="GO:0019693">
    <property type="term" value="P:ribose phosphate metabolic process"/>
    <property type="evidence" value="ECO:0007669"/>
    <property type="project" value="TreeGrafter"/>
</dbReference>
<reference evidence="9 10" key="1">
    <citation type="submission" date="2020-08" db="EMBL/GenBank/DDBJ databases">
        <title>Genomic Encyclopedia of Type Strains, Phase IV (KMG-IV): sequencing the most valuable type-strain genomes for metagenomic binning, comparative biology and taxonomic classification.</title>
        <authorList>
            <person name="Goeker M."/>
        </authorList>
    </citation>
    <scope>NUCLEOTIDE SEQUENCE [LARGE SCALE GENOMIC DNA]</scope>
    <source>
        <strain evidence="9 10">DSM 18233</strain>
    </source>
</reference>
<dbReference type="GO" id="GO:0005829">
    <property type="term" value="C:cytosol"/>
    <property type="evidence" value="ECO:0007669"/>
    <property type="project" value="TreeGrafter"/>
</dbReference>
<evidence type="ECO:0000256" key="7">
    <source>
        <dbReference type="ARBA" id="ARBA00032272"/>
    </source>
</evidence>
<dbReference type="RefSeq" id="WP_184099626.1">
    <property type="nucleotide sequence ID" value="NZ_JACHHN010000003.1"/>
</dbReference>
<comment type="caution">
    <text evidence="9">The sequence shown here is derived from an EMBL/GenBank/DDBJ whole genome shotgun (WGS) entry which is preliminary data.</text>
</comment>
<dbReference type="PANTHER" id="PTHR11839:SF18">
    <property type="entry name" value="NUDIX HYDROLASE DOMAIN-CONTAINING PROTEIN"/>
    <property type="match status" value="1"/>
</dbReference>
<evidence type="ECO:0000256" key="4">
    <source>
        <dbReference type="ARBA" id="ARBA00016377"/>
    </source>
</evidence>
<feature type="domain" description="Nudix hydrolase" evidence="8">
    <location>
        <begin position="44"/>
        <end position="177"/>
    </location>
</feature>
<dbReference type="Proteomes" id="UP000543030">
    <property type="component" value="Unassembled WGS sequence"/>
</dbReference>
<dbReference type="InterPro" id="IPR000086">
    <property type="entry name" value="NUDIX_hydrolase_dom"/>
</dbReference>
<proteinExistence type="inferred from homology"/>
<evidence type="ECO:0000256" key="1">
    <source>
        <dbReference type="ARBA" id="ARBA00000847"/>
    </source>
</evidence>
<gene>
    <name evidence="9" type="ORF">HNQ50_001779</name>
</gene>
<evidence type="ECO:0000256" key="3">
    <source>
        <dbReference type="ARBA" id="ARBA00007275"/>
    </source>
</evidence>
<dbReference type="EMBL" id="JACHHN010000003">
    <property type="protein sequence ID" value="MBB5191056.1"/>
    <property type="molecule type" value="Genomic_DNA"/>
</dbReference>
<comment type="cofactor">
    <cofactor evidence="2">
        <name>Mg(2+)</name>
        <dbReference type="ChEBI" id="CHEBI:18420"/>
    </cofactor>
</comment>
<dbReference type="Pfam" id="PF00293">
    <property type="entry name" value="NUDIX"/>
    <property type="match status" value="1"/>
</dbReference>
<dbReference type="SUPFAM" id="SSF55811">
    <property type="entry name" value="Nudix"/>
    <property type="match status" value="1"/>
</dbReference>
<name>A0A840RF91_9NEIS</name>
<evidence type="ECO:0000256" key="6">
    <source>
        <dbReference type="ARBA" id="ARBA00032162"/>
    </source>
</evidence>
<sequence>MKDDSHLIETGIASERVFDGALLHINRDTVRLPDGSEAIREYIPHPGAVMVIPVLDDGRLLMERQFRYPFKRVFLEFPAGKLDPNEDPLACGKRELLEETGYTAQHWRKLGVLHPIISYTSEEIHIFLAQGLTAGEAQLDEGEFVELIIKEQAELVAGILDGSITDGKTITGLFWLEQLTKTGQLTTK</sequence>
<evidence type="ECO:0000256" key="2">
    <source>
        <dbReference type="ARBA" id="ARBA00001946"/>
    </source>
</evidence>
<organism evidence="9 10">
    <name type="scientific">Silvimonas terrae</name>
    <dbReference type="NCBI Taxonomy" id="300266"/>
    <lineage>
        <taxon>Bacteria</taxon>
        <taxon>Pseudomonadati</taxon>
        <taxon>Pseudomonadota</taxon>
        <taxon>Betaproteobacteria</taxon>
        <taxon>Neisseriales</taxon>
        <taxon>Chitinibacteraceae</taxon>
        <taxon>Silvimonas</taxon>
    </lineage>
</organism>
<comment type="catalytic activity">
    <reaction evidence="1">
        <text>GDP-alpha-D-mannose + H2O = alpha-D-mannose 1-phosphate + GMP + 2 H(+)</text>
        <dbReference type="Rhea" id="RHEA:27978"/>
        <dbReference type="ChEBI" id="CHEBI:15377"/>
        <dbReference type="ChEBI" id="CHEBI:15378"/>
        <dbReference type="ChEBI" id="CHEBI:57527"/>
        <dbReference type="ChEBI" id="CHEBI:58115"/>
        <dbReference type="ChEBI" id="CHEBI:58409"/>
    </reaction>
</comment>
<dbReference type="InterPro" id="IPR015797">
    <property type="entry name" value="NUDIX_hydrolase-like_dom_sf"/>
</dbReference>
<dbReference type="GO" id="GO:0006753">
    <property type="term" value="P:nucleoside phosphate metabolic process"/>
    <property type="evidence" value="ECO:0007669"/>
    <property type="project" value="TreeGrafter"/>
</dbReference>
<dbReference type="GO" id="GO:0016787">
    <property type="term" value="F:hydrolase activity"/>
    <property type="evidence" value="ECO:0007669"/>
    <property type="project" value="UniProtKB-KW"/>
</dbReference>
<accession>A0A840RF91</accession>
<evidence type="ECO:0000313" key="10">
    <source>
        <dbReference type="Proteomes" id="UP000543030"/>
    </source>
</evidence>
<keyword evidence="10" id="KW-1185">Reference proteome</keyword>
<dbReference type="AlphaFoldDB" id="A0A840RF91"/>
<comment type="similarity">
    <text evidence="3">Belongs to the Nudix hydrolase family. NudK subfamily.</text>
</comment>
<protein>
    <recommendedName>
        <fullName evidence="4">GDP-mannose pyrophosphatase</fullName>
    </recommendedName>
    <alternativeName>
        <fullName evidence="6">GDP-mannose hydrolase</fullName>
    </alternativeName>
    <alternativeName>
        <fullName evidence="7">GDPMK</fullName>
    </alternativeName>
</protein>
<evidence type="ECO:0000259" key="8">
    <source>
        <dbReference type="PROSITE" id="PS51462"/>
    </source>
</evidence>